<feature type="signal peptide" evidence="2">
    <location>
        <begin position="1"/>
        <end position="25"/>
    </location>
</feature>
<gene>
    <name evidence="3" type="ORF">AVL61_14090</name>
</gene>
<dbReference type="Proteomes" id="UP000053512">
    <property type="component" value="Unassembled WGS sequence"/>
</dbReference>
<dbReference type="InterPro" id="IPR058248">
    <property type="entry name" value="Lxx211020-like"/>
</dbReference>
<evidence type="ECO:0000313" key="4">
    <source>
        <dbReference type="Proteomes" id="UP000053512"/>
    </source>
</evidence>
<feature type="region of interest" description="Disordered" evidence="1">
    <location>
        <begin position="45"/>
        <end position="66"/>
    </location>
</feature>
<dbReference type="OrthoDB" id="9796962at2"/>
<name>A0A0W8ILY4_KOCRO</name>
<feature type="compositionally biased region" description="Low complexity" evidence="1">
    <location>
        <begin position="224"/>
        <end position="240"/>
    </location>
</feature>
<dbReference type="Pfam" id="PF04314">
    <property type="entry name" value="PCuAC"/>
    <property type="match status" value="1"/>
</dbReference>
<accession>A0A0W8ILY4</accession>
<feature type="compositionally biased region" description="Low complexity" evidence="1">
    <location>
        <begin position="45"/>
        <end position="57"/>
    </location>
</feature>
<evidence type="ECO:0000313" key="3">
    <source>
        <dbReference type="EMBL" id="KUG60840.1"/>
    </source>
</evidence>
<evidence type="ECO:0000256" key="2">
    <source>
        <dbReference type="SAM" id="SignalP"/>
    </source>
</evidence>
<dbReference type="AlphaFoldDB" id="A0A0W8ILY4"/>
<comment type="caution">
    <text evidence="3">The sequence shown here is derived from an EMBL/GenBank/DDBJ whole genome shotgun (WGS) entry which is preliminary data.</text>
</comment>
<dbReference type="InterPro" id="IPR036182">
    <property type="entry name" value="PCuAC_sf"/>
</dbReference>
<dbReference type="InterPro" id="IPR007410">
    <property type="entry name" value="LpqE-like"/>
</dbReference>
<dbReference type="PANTHER" id="PTHR36302">
    <property type="entry name" value="BLR7088 PROTEIN"/>
    <property type="match status" value="1"/>
</dbReference>
<sequence length="240" mass="23827">MPISMPIAVPGTVPTALLRTTTVLALGAVALTGCASPAPEAAPATAAASASGGPSPHDAGDTAAPGPLTVERAWAKANPAGAMTGVFGTLVNEGDDPVVLTGAAAERIAGAVELHETVLDPDTGSTVMQRMQDPVAIDAGASYALEPGADHLMLLDLRCDLRAGDELELVLRFEDGTEQTVTAAVRDYAGAQEEYDPVAGDREGQDDGHGDDHGGDHASGDGTGPSAGATAGAEPAGCRG</sequence>
<feature type="compositionally biased region" description="Basic and acidic residues" evidence="1">
    <location>
        <begin position="199"/>
        <end position="219"/>
    </location>
</feature>
<dbReference type="EMBL" id="LQBK01000010">
    <property type="protein sequence ID" value="KUG60840.1"/>
    <property type="molecule type" value="Genomic_DNA"/>
</dbReference>
<dbReference type="SUPFAM" id="SSF110087">
    <property type="entry name" value="DR1885-like metal-binding protein"/>
    <property type="match status" value="1"/>
</dbReference>
<dbReference type="PANTHER" id="PTHR36302:SF1">
    <property type="entry name" value="COPPER CHAPERONE PCU(A)C"/>
    <property type="match status" value="1"/>
</dbReference>
<reference evidence="4" key="1">
    <citation type="submission" date="2015-12" db="EMBL/GenBank/DDBJ databases">
        <authorList>
            <person name="Nair G.R."/>
            <person name="Kaur G."/>
            <person name="Mayilraj S."/>
        </authorList>
    </citation>
    <scope>NUCLEOTIDE SEQUENCE [LARGE SCALE GENOMIC DNA]</scope>
    <source>
        <strain evidence="4">CD08_4</strain>
    </source>
</reference>
<evidence type="ECO:0000256" key="1">
    <source>
        <dbReference type="SAM" id="MobiDB-lite"/>
    </source>
</evidence>
<organism evidence="3 4">
    <name type="scientific">Kocuria rosea subsp. polaris</name>
    <dbReference type="NCBI Taxonomy" id="136273"/>
    <lineage>
        <taxon>Bacteria</taxon>
        <taxon>Bacillati</taxon>
        <taxon>Actinomycetota</taxon>
        <taxon>Actinomycetes</taxon>
        <taxon>Micrococcales</taxon>
        <taxon>Micrococcaceae</taxon>
        <taxon>Kocuria</taxon>
    </lineage>
</organism>
<keyword evidence="2" id="KW-0732">Signal</keyword>
<evidence type="ECO:0008006" key="5">
    <source>
        <dbReference type="Google" id="ProtNLM"/>
    </source>
</evidence>
<feature type="chain" id="PRO_5039297553" description="Copper chaperone PCu(A)C" evidence="2">
    <location>
        <begin position="26"/>
        <end position="240"/>
    </location>
</feature>
<protein>
    <recommendedName>
        <fullName evidence="5">Copper chaperone PCu(A)C</fullName>
    </recommendedName>
</protein>
<dbReference type="RefSeq" id="WP_058873830.1">
    <property type="nucleotide sequence ID" value="NZ_LQBK01000010.1"/>
</dbReference>
<dbReference type="Gene3D" id="2.60.40.1890">
    <property type="entry name" value="PCu(A)C copper chaperone"/>
    <property type="match status" value="1"/>
</dbReference>
<proteinExistence type="predicted"/>
<feature type="region of interest" description="Disordered" evidence="1">
    <location>
        <begin position="192"/>
        <end position="240"/>
    </location>
</feature>